<feature type="compositionally biased region" description="Basic residues" evidence="2">
    <location>
        <begin position="140"/>
        <end position="151"/>
    </location>
</feature>
<name>F4RPU9_MELLP</name>
<gene>
    <name evidence="4" type="ORF">MELLADRAFT_107449</name>
</gene>
<feature type="compositionally biased region" description="Acidic residues" evidence="2">
    <location>
        <begin position="344"/>
        <end position="358"/>
    </location>
</feature>
<feature type="compositionally biased region" description="Basic and acidic residues" evidence="2">
    <location>
        <begin position="310"/>
        <end position="329"/>
    </location>
</feature>
<dbReference type="AlphaFoldDB" id="F4RPU9"/>
<feature type="region of interest" description="Disordered" evidence="2">
    <location>
        <begin position="1"/>
        <end position="37"/>
    </location>
</feature>
<evidence type="ECO:0000256" key="2">
    <source>
        <dbReference type="SAM" id="MobiDB-lite"/>
    </source>
</evidence>
<dbReference type="OrthoDB" id="109268at2759"/>
<reference evidence="5" key="1">
    <citation type="journal article" date="2011" name="Proc. Natl. Acad. Sci. U.S.A.">
        <title>Obligate biotrophy features unraveled by the genomic analysis of rust fungi.</title>
        <authorList>
            <person name="Duplessis S."/>
            <person name="Cuomo C.A."/>
            <person name="Lin Y.-C."/>
            <person name="Aerts A."/>
            <person name="Tisserant E."/>
            <person name="Veneault-Fourrey C."/>
            <person name="Joly D.L."/>
            <person name="Hacquard S."/>
            <person name="Amselem J."/>
            <person name="Cantarel B.L."/>
            <person name="Chiu R."/>
            <person name="Coutinho P.M."/>
            <person name="Feau N."/>
            <person name="Field M."/>
            <person name="Frey P."/>
            <person name="Gelhaye E."/>
            <person name="Goldberg J."/>
            <person name="Grabherr M.G."/>
            <person name="Kodira C.D."/>
            <person name="Kohler A."/>
            <person name="Kuees U."/>
            <person name="Lindquist E.A."/>
            <person name="Lucas S.M."/>
            <person name="Mago R."/>
            <person name="Mauceli E."/>
            <person name="Morin E."/>
            <person name="Murat C."/>
            <person name="Pangilinan J.L."/>
            <person name="Park R."/>
            <person name="Pearson M."/>
            <person name="Quesneville H."/>
            <person name="Rouhier N."/>
            <person name="Sakthikumar S."/>
            <person name="Salamov A.A."/>
            <person name="Schmutz J."/>
            <person name="Selles B."/>
            <person name="Shapiro H."/>
            <person name="Tanguay P."/>
            <person name="Tuskan G.A."/>
            <person name="Henrissat B."/>
            <person name="Van de Peer Y."/>
            <person name="Rouze P."/>
            <person name="Ellis J.G."/>
            <person name="Dodds P.N."/>
            <person name="Schein J.E."/>
            <person name="Zhong S."/>
            <person name="Hamelin R.C."/>
            <person name="Grigoriev I.V."/>
            <person name="Szabo L.J."/>
            <person name="Martin F."/>
        </authorList>
    </citation>
    <scope>NUCLEOTIDE SEQUENCE [LARGE SCALE GENOMIC DNA]</scope>
    <source>
        <strain evidence="5">98AG31 / pathotype 3-4-7</strain>
    </source>
</reference>
<dbReference type="Proteomes" id="UP000001072">
    <property type="component" value="Unassembled WGS sequence"/>
</dbReference>
<keyword evidence="5" id="KW-1185">Reference proteome</keyword>
<protein>
    <recommendedName>
        <fullName evidence="3">Chromo domain-containing protein</fullName>
    </recommendedName>
</protein>
<sequence>MTEYSSSLTSSEEDNDSESSSEHPLNEVQEPLNEADQEWEVAYIEGTEIKDDRRRYLIKYRGYSPSEWQDETAVEHSELLVEAFWRSLKRPGTQRSDWIAEQIKAVEEAPEEEEEEPEQQPEASTSKVQEGLIIKEVPIKKKKKKKKKKPKENREEPINSDLADSSSSSSVSSTSSISSSEESNQDSEEVEFNSKYIPKNLEFRKLMEKYRQERKQIKLEERKSKLNDEQIIQHIYFKNDFNHKECSKSLSINQVKVQVENHQQIESSNTVQINQVENHQRKDKGKGKEKEKVNVNGNGNGRKRKRDKGKGKENGTTKGTEKGKERAREDEETEENQTMKENQVIEEEQEEEESEDALEVTNKRLKKMTIPGSNSLKKLLRIPSRN</sequence>
<feature type="domain" description="Chromo" evidence="3">
    <location>
        <begin position="38"/>
        <end position="89"/>
    </location>
</feature>
<dbReference type="HOGENOM" id="CLU_715868_0_0_1"/>
<dbReference type="GO" id="GO:0006338">
    <property type="term" value="P:chromatin remodeling"/>
    <property type="evidence" value="ECO:0007669"/>
    <property type="project" value="UniProtKB-ARBA"/>
</dbReference>
<evidence type="ECO:0000313" key="4">
    <source>
        <dbReference type="EMBL" id="EGG05675.1"/>
    </source>
</evidence>
<dbReference type="EMBL" id="GL883112">
    <property type="protein sequence ID" value="EGG05675.1"/>
    <property type="molecule type" value="Genomic_DNA"/>
</dbReference>
<dbReference type="InParanoid" id="F4RPU9"/>
<dbReference type="VEuPathDB" id="FungiDB:MELLADRAFT_107449"/>
<keyword evidence="1" id="KW-0175">Coiled coil</keyword>
<evidence type="ECO:0000259" key="3">
    <source>
        <dbReference type="SMART" id="SM00298"/>
    </source>
</evidence>
<dbReference type="KEGG" id="mlr:MELLADRAFT_107449"/>
<proteinExistence type="predicted"/>
<dbReference type="InterPro" id="IPR000953">
    <property type="entry name" value="Chromo/chromo_shadow_dom"/>
</dbReference>
<dbReference type="RefSeq" id="XP_007411164.1">
    <property type="nucleotide sequence ID" value="XM_007411102.1"/>
</dbReference>
<feature type="coiled-coil region" evidence="1">
    <location>
        <begin position="200"/>
        <end position="227"/>
    </location>
</feature>
<evidence type="ECO:0000313" key="5">
    <source>
        <dbReference type="Proteomes" id="UP000001072"/>
    </source>
</evidence>
<dbReference type="SMART" id="SM00298">
    <property type="entry name" value="CHROMO"/>
    <property type="match status" value="1"/>
</dbReference>
<feature type="compositionally biased region" description="Low complexity" evidence="2">
    <location>
        <begin position="1"/>
        <end position="10"/>
    </location>
</feature>
<feature type="compositionally biased region" description="Low complexity" evidence="2">
    <location>
        <begin position="165"/>
        <end position="182"/>
    </location>
</feature>
<dbReference type="CDD" id="cd00024">
    <property type="entry name" value="CD_CSD"/>
    <property type="match status" value="1"/>
</dbReference>
<dbReference type="InterPro" id="IPR016197">
    <property type="entry name" value="Chromo-like_dom_sf"/>
</dbReference>
<feature type="region of interest" description="Disordered" evidence="2">
    <location>
        <begin position="263"/>
        <end position="386"/>
    </location>
</feature>
<feature type="compositionally biased region" description="Polar residues" evidence="2">
    <location>
        <begin position="263"/>
        <end position="277"/>
    </location>
</feature>
<dbReference type="SUPFAM" id="SSF54160">
    <property type="entry name" value="Chromo domain-like"/>
    <property type="match status" value="1"/>
</dbReference>
<evidence type="ECO:0000256" key="1">
    <source>
        <dbReference type="SAM" id="Coils"/>
    </source>
</evidence>
<feature type="compositionally biased region" description="Acidic residues" evidence="2">
    <location>
        <begin position="108"/>
        <end position="119"/>
    </location>
</feature>
<organism evidence="5">
    <name type="scientific">Melampsora larici-populina (strain 98AG31 / pathotype 3-4-7)</name>
    <name type="common">Poplar leaf rust fungus</name>
    <dbReference type="NCBI Taxonomy" id="747676"/>
    <lineage>
        <taxon>Eukaryota</taxon>
        <taxon>Fungi</taxon>
        <taxon>Dikarya</taxon>
        <taxon>Basidiomycota</taxon>
        <taxon>Pucciniomycotina</taxon>
        <taxon>Pucciniomycetes</taxon>
        <taxon>Pucciniales</taxon>
        <taxon>Melampsoraceae</taxon>
        <taxon>Melampsora</taxon>
    </lineage>
</organism>
<dbReference type="Gene3D" id="2.40.50.40">
    <property type="match status" value="1"/>
</dbReference>
<dbReference type="GeneID" id="18923176"/>
<feature type="region of interest" description="Disordered" evidence="2">
    <location>
        <begin position="99"/>
        <end position="194"/>
    </location>
</feature>
<accession>F4RPU9</accession>